<evidence type="ECO:0000313" key="3">
    <source>
        <dbReference type="Proteomes" id="UP000838878"/>
    </source>
</evidence>
<proteinExistence type="predicted"/>
<dbReference type="Proteomes" id="UP000838878">
    <property type="component" value="Chromosome 14"/>
</dbReference>
<feature type="non-terminal residue" evidence="2">
    <location>
        <position position="70"/>
    </location>
</feature>
<protein>
    <submittedName>
        <fullName evidence="2">Uncharacterized protein</fullName>
    </submittedName>
</protein>
<organism evidence="2 3">
    <name type="scientific">Brenthis ino</name>
    <name type="common">lesser marbled fritillary</name>
    <dbReference type="NCBI Taxonomy" id="405034"/>
    <lineage>
        <taxon>Eukaryota</taxon>
        <taxon>Metazoa</taxon>
        <taxon>Ecdysozoa</taxon>
        <taxon>Arthropoda</taxon>
        <taxon>Hexapoda</taxon>
        <taxon>Insecta</taxon>
        <taxon>Pterygota</taxon>
        <taxon>Neoptera</taxon>
        <taxon>Endopterygota</taxon>
        <taxon>Lepidoptera</taxon>
        <taxon>Glossata</taxon>
        <taxon>Ditrysia</taxon>
        <taxon>Papilionoidea</taxon>
        <taxon>Nymphalidae</taxon>
        <taxon>Heliconiinae</taxon>
        <taxon>Argynnini</taxon>
        <taxon>Brenthis</taxon>
    </lineage>
</organism>
<evidence type="ECO:0000256" key="1">
    <source>
        <dbReference type="SAM" id="MobiDB-lite"/>
    </source>
</evidence>
<dbReference type="AlphaFoldDB" id="A0A8J9V3U0"/>
<keyword evidence="3" id="KW-1185">Reference proteome</keyword>
<dbReference type="EMBL" id="OV170234">
    <property type="protein sequence ID" value="CAH0719510.1"/>
    <property type="molecule type" value="Genomic_DNA"/>
</dbReference>
<accession>A0A8J9V3U0</accession>
<evidence type="ECO:0000313" key="2">
    <source>
        <dbReference type="EMBL" id="CAH0719510.1"/>
    </source>
</evidence>
<gene>
    <name evidence="2" type="ORF">BINO364_LOCUS5843</name>
</gene>
<feature type="compositionally biased region" description="Polar residues" evidence="1">
    <location>
        <begin position="1"/>
        <end position="20"/>
    </location>
</feature>
<sequence>MASLSQAYPLSRSNKRNVTQPLVRPIRAGPFGARGESAAASSGDLTLPSAIEAQTLLPALLTASLRTIVT</sequence>
<reference evidence="2" key="1">
    <citation type="submission" date="2021-12" db="EMBL/GenBank/DDBJ databases">
        <authorList>
            <person name="Martin H S."/>
        </authorList>
    </citation>
    <scope>NUCLEOTIDE SEQUENCE</scope>
</reference>
<feature type="region of interest" description="Disordered" evidence="1">
    <location>
        <begin position="1"/>
        <end position="24"/>
    </location>
</feature>
<name>A0A8J9V3U0_9NEOP</name>